<dbReference type="Pfam" id="PF13426">
    <property type="entry name" value="PAS_9"/>
    <property type="match status" value="1"/>
</dbReference>
<dbReference type="NCBIfam" id="TIGR00229">
    <property type="entry name" value="sensory_box"/>
    <property type="match status" value="1"/>
</dbReference>
<evidence type="ECO:0000313" key="3">
    <source>
        <dbReference type="Proteomes" id="UP000235460"/>
    </source>
</evidence>
<dbReference type="InterPro" id="IPR000014">
    <property type="entry name" value="PAS"/>
</dbReference>
<dbReference type="Gene3D" id="3.30.450.20">
    <property type="entry name" value="PAS domain"/>
    <property type="match status" value="1"/>
</dbReference>
<sequence>MLNPESFYKEKIKESLLKMDRSVIKELGYKKIEIFEDEKLEKLENLFFISELKFELLKGKTLQDVLINSPYMGVLIYQDKYVYSNPYMCKLLGYTSEEFCKLKPEEIIYFEKDREKVRKVVERRLRGEYFIQTYEDIVFKTKDNKKVYALVFSQTIFYEGKLGGLIFVR</sequence>
<dbReference type="InterPro" id="IPR035965">
    <property type="entry name" value="PAS-like_dom_sf"/>
</dbReference>
<dbReference type="Proteomes" id="UP000235460">
    <property type="component" value="Unassembled WGS sequence"/>
</dbReference>
<dbReference type="AlphaFoldDB" id="A0A2N7PMK3"/>
<proteinExistence type="predicted"/>
<reference evidence="2 3" key="1">
    <citation type="submission" date="2018-01" db="EMBL/GenBank/DDBJ databases">
        <title>Metagenomic assembled genomes from two thermal pools in the Uzon Caldera, Kamchatka, Russia.</title>
        <authorList>
            <person name="Wilkins L."/>
            <person name="Ettinger C."/>
        </authorList>
    </citation>
    <scope>NUCLEOTIDE SEQUENCE [LARGE SCALE GENOMIC DNA]</scope>
    <source>
        <strain evidence="2">ZAV-08</strain>
    </source>
</reference>
<evidence type="ECO:0000259" key="1">
    <source>
        <dbReference type="Pfam" id="PF13426"/>
    </source>
</evidence>
<comment type="caution">
    <text evidence="2">The sequence shown here is derived from an EMBL/GenBank/DDBJ whole genome shotgun (WGS) entry which is preliminary data.</text>
</comment>
<accession>A0A2N7PMK3</accession>
<name>A0A2N7PMK3_9BACT</name>
<gene>
    <name evidence="2" type="ORF">C0190_05695</name>
</gene>
<dbReference type="SUPFAM" id="SSF55785">
    <property type="entry name" value="PYP-like sensor domain (PAS domain)"/>
    <property type="match status" value="1"/>
</dbReference>
<evidence type="ECO:0000313" key="2">
    <source>
        <dbReference type="EMBL" id="PMP66418.1"/>
    </source>
</evidence>
<dbReference type="CDD" id="cd00130">
    <property type="entry name" value="PAS"/>
    <property type="match status" value="1"/>
</dbReference>
<feature type="domain" description="PAS" evidence="1">
    <location>
        <begin position="78"/>
        <end position="162"/>
    </location>
</feature>
<dbReference type="EMBL" id="PNIK01000078">
    <property type="protein sequence ID" value="PMP66418.1"/>
    <property type="molecule type" value="Genomic_DNA"/>
</dbReference>
<protein>
    <recommendedName>
        <fullName evidence="1">PAS domain-containing protein</fullName>
    </recommendedName>
</protein>
<organism evidence="2 3">
    <name type="scientific">Thermodesulfobacterium geofontis</name>
    <dbReference type="NCBI Taxonomy" id="1295609"/>
    <lineage>
        <taxon>Bacteria</taxon>
        <taxon>Pseudomonadati</taxon>
        <taxon>Thermodesulfobacteriota</taxon>
        <taxon>Thermodesulfobacteria</taxon>
        <taxon>Thermodesulfobacteriales</taxon>
        <taxon>Thermodesulfobacteriaceae</taxon>
        <taxon>Thermodesulfobacterium</taxon>
    </lineage>
</organism>